<dbReference type="InterPro" id="IPR001757">
    <property type="entry name" value="P_typ_ATPase"/>
</dbReference>
<feature type="transmembrane region" description="Helical" evidence="8">
    <location>
        <begin position="750"/>
        <end position="769"/>
    </location>
</feature>
<dbReference type="InterPro" id="IPR023214">
    <property type="entry name" value="HAD_sf"/>
</dbReference>
<dbReference type="InterPro" id="IPR018303">
    <property type="entry name" value="ATPase_P-typ_P_site"/>
</dbReference>
<evidence type="ECO:0000259" key="9">
    <source>
        <dbReference type="SMART" id="SM00831"/>
    </source>
</evidence>
<dbReference type="SUPFAM" id="SSF81665">
    <property type="entry name" value="Calcium ATPase, transmembrane domain M"/>
    <property type="match status" value="1"/>
</dbReference>
<protein>
    <recommendedName>
        <fullName evidence="9">Cation-transporting P-type ATPase N-terminal domain-containing protein</fullName>
    </recommendedName>
</protein>
<dbReference type="PANTHER" id="PTHR42861">
    <property type="entry name" value="CALCIUM-TRANSPORTING ATPASE"/>
    <property type="match status" value="1"/>
</dbReference>
<dbReference type="InterPro" id="IPR006068">
    <property type="entry name" value="ATPase_P-typ_cation-transptr_C"/>
</dbReference>
<dbReference type="SFLD" id="SFLDG00002">
    <property type="entry name" value="C1.7:_P-type_atpase_like"/>
    <property type="match status" value="1"/>
</dbReference>
<dbReference type="Pfam" id="PF00690">
    <property type="entry name" value="Cation_ATPase_N"/>
    <property type="match status" value="1"/>
</dbReference>
<dbReference type="InterPro" id="IPR023299">
    <property type="entry name" value="ATPase_P-typ_cyto_dom_N"/>
</dbReference>
<dbReference type="PRINTS" id="PR00120">
    <property type="entry name" value="HATPASE"/>
</dbReference>
<evidence type="ECO:0000256" key="1">
    <source>
        <dbReference type="ARBA" id="ARBA00004141"/>
    </source>
</evidence>
<keyword evidence="2 8" id="KW-0812">Transmembrane</keyword>
<organism evidence="10 11">
    <name type="scientific">candidate division WWE3 bacterium RIFCSPLOWO2_01_FULL_41_18</name>
    <dbReference type="NCBI Taxonomy" id="1802625"/>
    <lineage>
        <taxon>Bacteria</taxon>
        <taxon>Katanobacteria</taxon>
    </lineage>
</organism>
<dbReference type="SFLD" id="SFLDS00003">
    <property type="entry name" value="Haloacid_Dehalogenase"/>
    <property type="match status" value="1"/>
</dbReference>
<keyword evidence="7 8" id="KW-0472">Membrane</keyword>
<dbReference type="Proteomes" id="UP000176504">
    <property type="component" value="Unassembled WGS sequence"/>
</dbReference>
<keyword evidence="4" id="KW-0067">ATP-binding</keyword>
<keyword evidence="5" id="KW-1278">Translocase</keyword>
<name>A0A1F4VC35_UNCKA</name>
<feature type="transmembrane region" description="Helical" evidence="8">
    <location>
        <begin position="253"/>
        <end position="283"/>
    </location>
</feature>
<dbReference type="EMBL" id="MEVI01000004">
    <property type="protein sequence ID" value="OGC54821.1"/>
    <property type="molecule type" value="Genomic_DNA"/>
</dbReference>
<dbReference type="Gene3D" id="3.40.50.1000">
    <property type="entry name" value="HAD superfamily/HAD-like"/>
    <property type="match status" value="1"/>
</dbReference>
<feature type="transmembrane region" description="Helical" evidence="8">
    <location>
        <begin position="222"/>
        <end position="241"/>
    </location>
</feature>
<dbReference type="Pfam" id="PF00702">
    <property type="entry name" value="Hydrolase"/>
    <property type="match status" value="1"/>
</dbReference>
<dbReference type="SMART" id="SM00831">
    <property type="entry name" value="Cation_ATPase_N"/>
    <property type="match status" value="1"/>
</dbReference>
<feature type="transmembrane region" description="Helical" evidence="8">
    <location>
        <begin position="790"/>
        <end position="809"/>
    </location>
</feature>
<evidence type="ECO:0000313" key="10">
    <source>
        <dbReference type="EMBL" id="OGC54821.1"/>
    </source>
</evidence>
<proteinExistence type="predicted"/>
<dbReference type="InterPro" id="IPR044492">
    <property type="entry name" value="P_typ_ATPase_HD_dom"/>
</dbReference>
<dbReference type="Pfam" id="PF00122">
    <property type="entry name" value="E1-E2_ATPase"/>
    <property type="match status" value="1"/>
</dbReference>
<dbReference type="SFLD" id="SFLDF00027">
    <property type="entry name" value="p-type_atpase"/>
    <property type="match status" value="1"/>
</dbReference>
<dbReference type="PRINTS" id="PR00119">
    <property type="entry name" value="CATATPASE"/>
</dbReference>
<gene>
    <name evidence="10" type="ORF">A3A78_04995</name>
</gene>
<dbReference type="InterPro" id="IPR059000">
    <property type="entry name" value="ATPase_P-type_domA"/>
</dbReference>
<feature type="transmembrane region" description="Helical" evidence="8">
    <location>
        <begin position="35"/>
        <end position="53"/>
    </location>
</feature>
<accession>A0A1F4VC35</accession>
<dbReference type="InterPro" id="IPR004014">
    <property type="entry name" value="ATPase_P-typ_cation-transptr_N"/>
</dbReference>
<dbReference type="PROSITE" id="PS00154">
    <property type="entry name" value="ATPASE_E1_E2"/>
    <property type="match status" value="1"/>
</dbReference>
<dbReference type="Gene3D" id="3.40.1110.10">
    <property type="entry name" value="Calcium-transporting ATPase, cytoplasmic domain N"/>
    <property type="match status" value="1"/>
</dbReference>
<sequence>MEGLKEGDVKKRQLKGLNTLSAHQIRPWEILLSQFKTSFGYLLIIASLISFLLGEALDGLIIIAFVLINALLGFFQEYRAEVSLGKLRKLISWTTNVKRDGEMKTINDEDVVEGDILLLKAGDLIPAEVRFIDGNDIQVDESILTGESVPVVKTSEPLTQTPSEIAEAHNTGFSGTLLSSGETTAIVIAIGNNTELGRIAKLTLETETQSGFSKRIEELSKAIIWVMAGTILFVLALHLLFKGAGLNIGELAVFSIALAVGVIPEALPLVITISLSTGALRLAHKKVVPKRLSAIEDLGSIDILCTDKTGTITENKLTVSEVFSNDKKRVLKLALLGSILPKGGDTPTDSFDTAIWKAHEEKEKEEALNTNKIAELPFDPVRRRNSVIIKGDGRMTLIVRGAYEEISELCLNKDFSNSNEVISFVKTAGHNGKRTIAVASKNINDDALDIKNEERNLTFEGIISFSDPLKHSAKNAILEAEKLGIQIRILTGDAPEVAANIGREIGLIKDGEEIITGKDYDLLSEGEKTKFLDKIIIFARVSPEQKFDIIKRLKEKHTVGFLGEGFNDAPAVKEAHVGLVVDNASDVTKDAADIILLSKSLETIINGVKEGRTTFTNTIKYIRTTLTSNFGNFIALAFSSLFIPFLPMLPIQILLVNLLTDFPMIAVSTDTVSGENLKKPKKYAVKSIIALALLLGLVSTFFDFTTFFYFLRFGSASLQTLWFTESVLTELALLFSIRTSHFFLKGSKPSSWIVILTVVTFISAIFIPFSSMGRAIFGFKQPEVSQMATVFMLVALYFVITETVKLIYYKVKGDE</sequence>
<comment type="caution">
    <text evidence="10">The sequence shown here is derived from an EMBL/GenBank/DDBJ whole genome shotgun (WGS) entry which is preliminary data.</text>
</comment>
<evidence type="ECO:0000256" key="6">
    <source>
        <dbReference type="ARBA" id="ARBA00022989"/>
    </source>
</evidence>
<dbReference type="InterPro" id="IPR023298">
    <property type="entry name" value="ATPase_P-typ_TM_dom_sf"/>
</dbReference>
<dbReference type="GO" id="GO:0005524">
    <property type="term" value="F:ATP binding"/>
    <property type="evidence" value="ECO:0007669"/>
    <property type="project" value="UniProtKB-KW"/>
</dbReference>
<feature type="transmembrane region" description="Helical" evidence="8">
    <location>
        <begin position="59"/>
        <end position="78"/>
    </location>
</feature>
<keyword evidence="3" id="KW-0547">Nucleotide-binding</keyword>
<dbReference type="SUPFAM" id="SSF56784">
    <property type="entry name" value="HAD-like"/>
    <property type="match status" value="1"/>
</dbReference>
<dbReference type="Gene3D" id="1.20.1110.10">
    <property type="entry name" value="Calcium-transporting ATPase, transmembrane domain"/>
    <property type="match status" value="1"/>
</dbReference>
<feature type="transmembrane region" description="Helical" evidence="8">
    <location>
        <begin position="688"/>
        <end position="710"/>
    </location>
</feature>
<dbReference type="InterPro" id="IPR036412">
    <property type="entry name" value="HAD-like_sf"/>
</dbReference>
<dbReference type="NCBIfam" id="TIGR01494">
    <property type="entry name" value="ATPase_P-type"/>
    <property type="match status" value="2"/>
</dbReference>
<dbReference type="GO" id="GO:0016020">
    <property type="term" value="C:membrane"/>
    <property type="evidence" value="ECO:0007669"/>
    <property type="project" value="UniProtKB-SubCell"/>
</dbReference>
<dbReference type="SUPFAM" id="SSF81653">
    <property type="entry name" value="Calcium ATPase, transduction domain A"/>
    <property type="match status" value="1"/>
</dbReference>
<evidence type="ECO:0000256" key="7">
    <source>
        <dbReference type="ARBA" id="ARBA00023136"/>
    </source>
</evidence>
<dbReference type="InterPro" id="IPR008250">
    <property type="entry name" value="ATPase_P-typ_transduc_dom_A_sf"/>
</dbReference>
<evidence type="ECO:0000256" key="3">
    <source>
        <dbReference type="ARBA" id="ARBA00022741"/>
    </source>
</evidence>
<dbReference type="Pfam" id="PF00689">
    <property type="entry name" value="Cation_ATPase_C"/>
    <property type="match status" value="1"/>
</dbReference>
<keyword evidence="6 8" id="KW-1133">Transmembrane helix</keyword>
<evidence type="ECO:0000256" key="8">
    <source>
        <dbReference type="SAM" id="Phobius"/>
    </source>
</evidence>
<evidence type="ECO:0000256" key="4">
    <source>
        <dbReference type="ARBA" id="ARBA00022840"/>
    </source>
</evidence>
<dbReference type="GO" id="GO:0016887">
    <property type="term" value="F:ATP hydrolysis activity"/>
    <property type="evidence" value="ECO:0007669"/>
    <property type="project" value="InterPro"/>
</dbReference>
<dbReference type="AlphaFoldDB" id="A0A1F4VC35"/>
<feature type="transmembrane region" description="Helical" evidence="8">
    <location>
        <begin position="630"/>
        <end position="655"/>
    </location>
</feature>
<dbReference type="Gene3D" id="2.70.150.10">
    <property type="entry name" value="Calcium-transporting ATPase, cytoplasmic transduction domain A"/>
    <property type="match status" value="1"/>
</dbReference>
<evidence type="ECO:0000313" key="11">
    <source>
        <dbReference type="Proteomes" id="UP000176504"/>
    </source>
</evidence>
<feature type="domain" description="Cation-transporting P-type ATPase N-terminal" evidence="9">
    <location>
        <begin position="2"/>
        <end position="55"/>
    </location>
</feature>
<evidence type="ECO:0000256" key="2">
    <source>
        <dbReference type="ARBA" id="ARBA00022692"/>
    </source>
</evidence>
<evidence type="ECO:0000256" key="5">
    <source>
        <dbReference type="ARBA" id="ARBA00022967"/>
    </source>
</evidence>
<comment type="subcellular location">
    <subcellularLocation>
        <location evidence="1">Membrane</location>
        <topology evidence="1">Multi-pass membrane protein</topology>
    </subcellularLocation>
</comment>
<reference evidence="10 11" key="1">
    <citation type="journal article" date="2016" name="Nat. Commun.">
        <title>Thousands of microbial genomes shed light on interconnected biogeochemical processes in an aquifer system.</title>
        <authorList>
            <person name="Anantharaman K."/>
            <person name="Brown C.T."/>
            <person name="Hug L.A."/>
            <person name="Sharon I."/>
            <person name="Castelle C.J."/>
            <person name="Probst A.J."/>
            <person name="Thomas B.C."/>
            <person name="Singh A."/>
            <person name="Wilkins M.J."/>
            <person name="Karaoz U."/>
            <person name="Brodie E.L."/>
            <person name="Williams K.H."/>
            <person name="Hubbard S.S."/>
            <person name="Banfield J.F."/>
        </authorList>
    </citation>
    <scope>NUCLEOTIDE SEQUENCE [LARGE SCALE GENOMIC DNA]</scope>
</reference>